<proteinExistence type="predicted"/>
<protein>
    <submittedName>
        <fullName evidence="1">Uncharacterized protein</fullName>
    </submittedName>
</protein>
<accession>A0A0E9PJ52</accession>
<sequence>MSVSSPKNWPLSKSWLCLWVVLRSNHLPKCVIKMLEENNFPCDNNFRLLCFWPCIVRDRSSTGAHLKG</sequence>
<name>A0A0E9PJ52_ANGAN</name>
<dbReference type="EMBL" id="GBXM01104714">
    <property type="protein sequence ID" value="JAH03863.1"/>
    <property type="molecule type" value="Transcribed_RNA"/>
</dbReference>
<organism evidence="1">
    <name type="scientific">Anguilla anguilla</name>
    <name type="common">European freshwater eel</name>
    <name type="synonym">Muraena anguilla</name>
    <dbReference type="NCBI Taxonomy" id="7936"/>
    <lineage>
        <taxon>Eukaryota</taxon>
        <taxon>Metazoa</taxon>
        <taxon>Chordata</taxon>
        <taxon>Craniata</taxon>
        <taxon>Vertebrata</taxon>
        <taxon>Euteleostomi</taxon>
        <taxon>Actinopterygii</taxon>
        <taxon>Neopterygii</taxon>
        <taxon>Teleostei</taxon>
        <taxon>Anguilliformes</taxon>
        <taxon>Anguillidae</taxon>
        <taxon>Anguilla</taxon>
    </lineage>
</organism>
<reference evidence="1" key="1">
    <citation type="submission" date="2014-11" db="EMBL/GenBank/DDBJ databases">
        <authorList>
            <person name="Amaro Gonzalez C."/>
        </authorList>
    </citation>
    <scope>NUCLEOTIDE SEQUENCE</scope>
</reference>
<reference evidence="1" key="2">
    <citation type="journal article" date="2015" name="Fish Shellfish Immunol.">
        <title>Early steps in the European eel (Anguilla anguilla)-Vibrio vulnificus interaction in the gills: Role of the RtxA13 toxin.</title>
        <authorList>
            <person name="Callol A."/>
            <person name="Pajuelo D."/>
            <person name="Ebbesson L."/>
            <person name="Teles M."/>
            <person name="MacKenzie S."/>
            <person name="Amaro C."/>
        </authorList>
    </citation>
    <scope>NUCLEOTIDE SEQUENCE</scope>
</reference>
<dbReference type="AlphaFoldDB" id="A0A0E9PJ52"/>
<evidence type="ECO:0000313" key="1">
    <source>
        <dbReference type="EMBL" id="JAH03863.1"/>
    </source>
</evidence>